<evidence type="ECO:0000259" key="7">
    <source>
        <dbReference type="PROSITE" id="PS51296"/>
    </source>
</evidence>
<keyword evidence="3" id="KW-0560">Oxidoreductase</keyword>
<dbReference type="InterPro" id="IPR012748">
    <property type="entry name" value="Rieske-like_NirD"/>
</dbReference>
<dbReference type="SUPFAM" id="SSF50022">
    <property type="entry name" value="ISP domain"/>
    <property type="match status" value="1"/>
</dbReference>
<dbReference type="InterPro" id="IPR036922">
    <property type="entry name" value="Rieske_2Fe-2S_sf"/>
</dbReference>
<dbReference type="EMBL" id="QQOH01000006">
    <property type="protein sequence ID" value="RDE18096.1"/>
    <property type="molecule type" value="Genomic_DNA"/>
</dbReference>
<evidence type="ECO:0000256" key="5">
    <source>
        <dbReference type="ARBA" id="ARBA00023014"/>
    </source>
</evidence>
<evidence type="ECO:0000256" key="1">
    <source>
        <dbReference type="ARBA" id="ARBA00022714"/>
    </source>
</evidence>
<keyword evidence="4" id="KW-0408">Iron</keyword>
<proteinExistence type="predicted"/>
<dbReference type="InterPro" id="IPR017881">
    <property type="entry name" value="NirD"/>
</dbReference>
<comment type="caution">
    <text evidence="8">The sequence shown here is derived from an EMBL/GenBank/DDBJ whole genome shotgun (WGS) entry which is preliminary data.</text>
</comment>
<dbReference type="Gene3D" id="2.102.10.10">
    <property type="entry name" value="Rieske [2Fe-2S] iron-sulphur domain"/>
    <property type="match status" value="1"/>
</dbReference>
<evidence type="ECO:0000313" key="9">
    <source>
        <dbReference type="Proteomes" id="UP000253769"/>
    </source>
</evidence>
<accession>A0A369WBU4</accession>
<keyword evidence="6" id="KW-0534">Nitrate assimilation</keyword>
<keyword evidence="9" id="KW-1185">Reference proteome</keyword>
<keyword evidence="2" id="KW-0479">Metal-binding</keyword>
<reference evidence="8 9" key="1">
    <citation type="submission" date="2018-07" db="EMBL/GenBank/DDBJ databases">
        <title>Motiliproteus coralliicola sp. nov., a bacterium isolated from Coral.</title>
        <authorList>
            <person name="Wang G."/>
        </authorList>
    </citation>
    <scope>NUCLEOTIDE SEQUENCE [LARGE SCALE GENOMIC DNA]</scope>
    <source>
        <strain evidence="8 9">C34</strain>
    </source>
</reference>
<dbReference type="CDD" id="cd03529">
    <property type="entry name" value="Rieske_NirD"/>
    <property type="match status" value="1"/>
</dbReference>
<evidence type="ECO:0000256" key="2">
    <source>
        <dbReference type="ARBA" id="ARBA00022723"/>
    </source>
</evidence>
<evidence type="ECO:0000256" key="6">
    <source>
        <dbReference type="ARBA" id="ARBA00023063"/>
    </source>
</evidence>
<evidence type="ECO:0000256" key="4">
    <source>
        <dbReference type="ARBA" id="ARBA00023004"/>
    </source>
</evidence>
<dbReference type="OrthoDB" id="516687at2"/>
<dbReference type="GO" id="GO:0051537">
    <property type="term" value="F:2 iron, 2 sulfur cluster binding"/>
    <property type="evidence" value="ECO:0007669"/>
    <property type="project" value="UniProtKB-KW"/>
</dbReference>
<dbReference type="Pfam" id="PF13806">
    <property type="entry name" value="Rieske_2"/>
    <property type="match status" value="1"/>
</dbReference>
<dbReference type="PROSITE" id="PS51300">
    <property type="entry name" value="NIRD"/>
    <property type="match status" value="1"/>
</dbReference>
<gene>
    <name evidence="8" type="primary">nirD</name>
    <name evidence="8" type="ORF">DV711_18425</name>
</gene>
<dbReference type="GO" id="GO:0042128">
    <property type="term" value="P:nitrate assimilation"/>
    <property type="evidence" value="ECO:0007669"/>
    <property type="project" value="UniProtKB-KW"/>
</dbReference>
<feature type="domain" description="Rieske" evidence="7">
    <location>
        <begin position="10"/>
        <end position="112"/>
    </location>
</feature>
<evidence type="ECO:0000313" key="8">
    <source>
        <dbReference type="EMBL" id="RDE18096.1"/>
    </source>
</evidence>
<dbReference type="PANTHER" id="PTHR40562">
    <property type="match status" value="1"/>
</dbReference>
<dbReference type="GO" id="GO:0046872">
    <property type="term" value="F:metal ion binding"/>
    <property type="evidence" value="ECO:0007669"/>
    <property type="project" value="UniProtKB-KW"/>
</dbReference>
<dbReference type="PANTHER" id="PTHR40562:SF1">
    <property type="entry name" value="NITRITE REDUCTASE (NADH) SMALL SUBUNIT"/>
    <property type="match status" value="1"/>
</dbReference>
<sequence>MSNPTELEWLSLCDKDDLIPGSGIAAWLDGEQIALFYLPGIGNEVFALSNHDPIANANVIARGITGSLEQQPVVASPLYKQHYRLDDGSCLEQPELTLKCWPVRLSGNRVEIGSDSPQVNAA</sequence>
<dbReference type="AlphaFoldDB" id="A0A369WBU4"/>
<name>A0A369WBU4_9GAMM</name>
<dbReference type="InterPro" id="IPR017941">
    <property type="entry name" value="Rieske_2Fe-2S"/>
</dbReference>
<dbReference type="Proteomes" id="UP000253769">
    <property type="component" value="Unassembled WGS sequence"/>
</dbReference>
<dbReference type="NCBIfam" id="TIGR02378">
    <property type="entry name" value="nirD_assim_sml"/>
    <property type="match status" value="1"/>
</dbReference>
<keyword evidence="5" id="KW-0411">Iron-sulfur</keyword>
<dbReference type="PROSITE" id="PS51296">
    <property type="entry name" value="RIESKE"/>
    <property type="match status" value="1"/>
</dbReference>
<protein>
    <submittedName>
        <fullName evidence="8">Nitrite reductase (NAD(P)H) small subunit</fullName>
    </submittedName>
</protein>
<organism evidence="8 9">
    <name type="scientific">Motiliproteus coralliicola</name>
    <dbReference type="NCBI Taxonomy" id="2283196"/>
    <lineage>
        <taxon>Bacteria</taxon>
        <taxon>Pseudomonadati</taxon>
        <taxon>Pseudomonadota</taxon>
        <taxon>Gammaproteobacteria</taxon>
        <taxon>Oceanospirillales</taxon>
        <taxon>Oceanospirillaceae</taxon>
        <taxon>Motiliproteus</taxon>
    </lineage>
</organism>
<dbReference type="RefSeq" id="WP_114697217.1">
    <property type="nucleotide sequence ID" value="NZ_QQOH01000006.1"/>
</dbReference>
<dbReference type="GO" id="GO:0008942">
    <property type="term" value="F:nitrite reductase [NAD(P)H] activity"/>
    <property type="evidence" value="ECO:0007669"/>
    <property type="project" value="InterPro"/>
</dbReference>
<evidence type="ECO:0000256" key="3">
    <source>
        <dbReference type="ARBA" id="ARBA00023002"/>
    </source>
</evidence>
<keyword evidence="1" id="KW-0001">2Fe-2S</keyword>